<dbReference type="Pfam" id="PF12770">
    <property type="entry name" value="CHAT"/>
    <property type="match status" value="1"/>
</dbReference>
<dbReference type="EMBL" id="LJZR01000014">
    <property type="protein sequence ID" value="KPQ35146.1"/>
    <property type="molecule type" value="Genomic_DNA"/>
</dbReference>
<dbReference type="GO" id="GO:0005576">
    <property type="term" value="C:extracellular region"/>
    <property type="evidence" value="ECO:0007669"/>
    <property type="project" value="UniProtKB-SubCell"/>
</dbReference>
<evidence type="ECO:0000256" key="2">
    <source>
        <dbReference type="ARBA" id="ARBA00004442"/>
    </source>
</evidence>
<dbReference type="InterPro" id="IPR003368">
    <property type="entry name" value="POMP_repeat"/>
</dbReference>
<gene>
    <name evidence="11" type="ORF">HLUCCA11_12055</name>
</gene>
<proteinExistence type="predicted"/>
<dbReference type="InterPro" id="IPR011050">
    <property type="entry name" value="Pectin_lyase_fold/virulence"/>
</dbReference>
<dbReference type="Pfam" id="PF02415">
    <property type="entry name" value="Chlam_PMP"/>
    <property type="match status" value="3"/>
</dbReference>
<dbReference type="Gene3D" id="2.160.20.10">
    <property type="entry name" value="Single-stranded right-handed beta-helix, Pectin lyase-like"/>
    <property type="match status" value="2"/>
</dbReference>
<dbReference type="GO" id="GO:0009279">
    <property type="term" value="C:cell outer membrane"/>
    <property type="evidence" value="ECO:0007669"/>
    <property type="project" value="UniProtKB-SubCell"/>
</dbReference>
<keyword evidence="5 9" id="KW-0732">Signal</keyword>
<evidence type="ECO:0000256" key="7">
    <source>
        <dbReference type="ARBA" id="ARBA00023237"/>
    </source>
</evidence>
<feature type="region of interest" description="Disordered" evidence="8">
    <location>
        <begin position="1205"/>
        <end position="1237"/>
    </location>
</feature>
<name>A0A0N8KMZ9_9CYAN</name>
<evidence type="ECO:0000313" key="11">
    <source>
        <dbReference type="EMBL" id="KPQ35146.1"/>
    </source>
</evidence>
<dbReference type="NCBIfam" id="TIGR01901">
    <property type="entry name" value="adhes_NPXG"/>
    <property type="match status" value="1"/>
</dbReference>
<keyword evidence="4" id="KW-0964">Secreted</keyword>
<evidence type="ECO:0000313" key="12">
    <source>
        <dbReference type="Proteomes" id="UP000050465"/>
    </source>
</evidence>
<evidence type="ECO:0000259" key="10">
    <source>
        <dbReference type="SMART" id="SM00912"/>
    </source>
</evidence>
<dbReference type="InterPro" id="IPR012334">
    <property type="entry name" value="Pectin_lyas_fold"/>
</dbReference>
<reference evidence="11 12" key="1">
    <citation type="submission" date="2015-09" db="EMBL/GenBank/DDBJ databases">
        <title>Identification and resolution of microdiversity through metagenomic sequencing of parallel consortia.</title>
        <authorList>
            <person name="Nelson W.C."/>
            <person name="Romine M.F."/>
            <person name="Lindemann S.R."/>
        </authorList>
    </citation>
    <scope>NUCLEOTIDE SEQUENCE [LARGE SCALE GENOMIC DNA]</scope>
    <source>
        <strain evidence="11">Ana</strain>
    </source>
</reference>
<evidence type="ECO:0000256" key="3">
    <source>
        <dbReference type="ARBA" id="ARBA00004613"/>
    </source>
</evidence>
<accession>A0A0N8KMZ9</accession>
<evidence type="ECO:0000256" key="8">
    <source>
        <dbReference type="SAM" id="MobiDB-lite"/>
    </source>
</evidence>
<evidence type="ECO:0000256" key="5">
    <source>
        <dbReference type="ARBA" id="ARBA00022729"/>
    </source>
</evidence>
<dbReference type="NCBIfam" id="NF041518">
    <property type="entry name" value="choice_anch_Q"/>
    <property type="match status" value="1"/>
</dbReference>
<dbReference type="SMART" id="SM00710">
    <property type="entry name" value="PbH1"/>
    <property type="match status" value="12"/>
</dbReference>
<keyword evidence="7" id="KW-0998">Cell outer membrane</keyword>
<dbReference type="Proteomes" id="UP000050465">
    <property type="component" value="Unassembled WGS sequence"/>
</dbReference>
<dbReference type="STRING" id="1666911.HLUCCA11_12055"/>
<feature type="domain" description="Filamentous haemagglutinin FhaB/tRNA nuclease CdiA-like TPS" evidence="10">
    <location>
        <begin position="33"/>
        <end position="145"/>
    </location>
</feature>
<evidence type="ECO:0000256" key="1">
    <source>
        <dbReference type="ARBA" id="ARBA00004196"/>
    </source>
</evidence>
<evidence type="ECO:0000256" key="6">
    <source>
        <dbReference type="ARBA" id="ARBA00023136"/>
    </source>
</evidence>
<evidence type="ECO:0000256" key="4">
    <source>
        <dbReference type="ARBA" id="ARBA00022525"/>
    </source>
</evidence>
<feature type="compositionally biased region" description="Polar residues" evidence="8">
    <location>
        <begin position="1211"/>
        <end position="1237"/>
    </location>
</feature>
<feature type="signal peptide" evidence="9">
    <location>
        <begin position="1"/>
        <end position="29"/>
    </location>
</feature>
<sequence>MKQKYLRCLWVTPCVWSVGLFASSSSVQAGVVATPGDAGTTVIFSGNRFDIEGGTQAGGNLFHKFDAFNVDTGQAANFVGDASVLNIVGQISGRNSSYIDGQVQVQGSDANLYLINPAGVLFGPHAQLSLQGSFTAIAADQVGFNDDWLDVYQTNPDYSSLTADPSAFRFTGSEASAVVNRGNLAVAAGESISLIGGTVLSTGTLEAAGGEIGLVAVEGESTVRFTQPGSLLSLEMTQGDIPINVGGGFAVTDLPALLTGDPRRQANDLQIIADTEGALVSLDGNGVEAGEVAISGALSTRSTTANGGTISLLGRSVNVLSAVVDASGVNGGTIRIGGGMGDSSDLGDSAATLPESDGVLFETLSFSSNAPVIRADGLAGAGGDVFVGGQLAAILNGVISARGTAQGGLVETSSDNLSLSETLTVLTEGSTDNGRWLISSDAMEIVAAGSTYGTIAHGLIERTLDAGTDVEIFTNPAADALNDITLSSSIQQTGSSTAGLTLTGQQFAVQNGSTIDLASTGGLTFNIDVGSTDVTKAQSSRSVEDAIAAIGNITGESTLNLGAGTYDFSAPVSLDTQVNIYGSTIGSTLLRSFGGDHRILSVTADGDVQLRDLILGGGSGFGGGIRNFGDLSVESSRFIGNIDELGGAIFSGDNSNLTVLNSDFVSNGSQDIAIGGSGGAIALLGATATIEGSTFFNNIAADDGGALFIRNSNARISNTNFTNNTSVDDGAGAAVNGSGQTHFVGVTFAGNNANDGGAIAMWDGGQATFDDVTFTGNTAIQAGGAVNLFSSTATFINSRFQDNTALSGGGISAVNSTAVIQESEFERNIASNSGGALRAINTDFSLTDSTFVDNSARQGGGVAAVTPVNAMITNTLFKNNRAQQEGGAIYALSGTTTITDTTLTGNESDGSGGGLALTGGLTEIKNSRIEGNIAGGGGGGLYVINGTARLEASEVDGNQAQDGAGLAVSTGGAGIAVDTTFSNNEAAAQGGGIQIQSGASLDATRITMQGNRALLGGGLANRGTTTLTNTTLSGNSAADQGGAIYSFDSNTQLTLSSSTISNNSAGVSGGGIVERNTQSLDVQNTLVAANTSVSAADVSGTFEDQGNNLIGSAEGSVGFTRSLLVGSAATPLDPELAPLADNGGLTRTHLLQSDSPAINAASPDQTLGMDQRGLARVVGAAMDIGAVEVTAGEVSADILAAIAPNQPPTATPGSSVPNSNPSETSTQPIIETSTQPIIETSNQPVIETSEHSPVTVSSALSDLLLQQISAAEAAETLDIEQNIEQSFQPQTTFEESADNTAIRQLEQTFSQSFADYWDLSLGPDLTFDEVQAILRRAQSEYTVNSAVIYAMFASSDSDASDSEDSASSQSDILQSDILQIEAQPSPSDLLNLSLVMPDGELVSYELPVTRQEVTQQISLFRTMVSDPEDSFGYRPLAQQLYQWLLEPLEDVLAAQNIQNLMYALDAGLRTAPVAAMSDSSGGFALERYGISVVPSIGLMQADFPMPVRRSTIAMGVSEFAQESPLPAVPIELGMIKSFVPASETVLNEFTTLDALQQVQSLDQPGVLHLATHAMFDPYSPESSSILLWEEPLSMAAFSDQDWHGADLELLILSACSTALSSANAELGFAGLAAASGVDATIGSLWQVSDVGTLALMSEFYAQLESHDLRFEALRQAQLSLLNGKTRIENNQLITSRGRIPLPEDWNLPNKAMLDHPFFWSAFTMVGNPW</sequence>
<dbReference type="InterPro" id="IPR008638">
    <property type="entry name" value="FhaB/CdiA-like_TPS"/>
</dbReference>
<evidence type="ECO:0000256" key="9">
    <source>
        <dbReference type="SAM" id="SignalP"/>
    </source>
</evidence>
<dbReference type="SMART" id="SM00912">
    <property type="entry name" value="Haemagg_act"/>
    <property type="match status" value="1"/>
</dbReference>
<dbReference type="NCBIfam" id="TIGR01376">
    <property type="entry name" value="POMP_repeat"/>
    <property type="match status" value="2"/>
</dbReference>
<dbReference type="PANTHER" id="PTHR11319:SF35">
    <property type="entry name" value="OUTER MEMBRANE PROTEIN PMPC-RELATED"/>
    <property type="match status" value="1"/>
</dbReference>
<comment type="subcellular location">
    <subcellularLocation>
        <location evidence="1">Cell envelope</location>
    </subcellularLocation>
    <subcellularLocation>
        <location evidence="2">Cell outer membrane</location>
    </subcellularLocation>
    <subcellularLocation>
        <location evidence="3">Secreted</location>
    </subcellularLocation>
</comment>
<dbReference type="Pfam" id="PF05860">
    <property type="entry name" value="TPS"/>
    <property type="match status" value="1"/>
</dbReference>
<protein>
    <recommendedName>
        <fullName evidence="10">Filamentous haemagglutinin FhaB/tRNA nuclease CdiA-like TPS domain-containing protein</fullName>
    </recommendedName>
</protein>
<dbReference type="SUPFAM" id="SSF51126">
    <property type="entry name" value="Pectin lyase-like"/>
    <property type="match status" value="4"/>
</dbReference>
<organism evidence="11 12">
    <name type="scientific">Phormidesmis priestleyi Ana</name>
    <dbReference type="NCBI Taxonomy" id="1666911"/>
    <lineage>
        <taxon>Bacteria</taxon>
        <taxon>Bacillati</taxon>
        <taxon>Cyanobacteriota</taxon>
        <taxon>Cyanophyceae</taxon>
        <taxon>Leptolyngbyales</taxon>
        <taxon>Leptolyngbyaceae</taxon>
        <taxon>Phormidesmis</taxon>
    </lineage>
</organism>
<dbReference type="InterPro" id="IPR059226">
    <property type="entry name" value="Choice_anch_Q_dom"/>
</dbReference>
<feature type="chain" id="PRO_5006028085" description="Filamentous haemagglutinin FhaB/tRNA nuclease CdiA-like TPS domain-containing protein" evidence="9">
    <location>
        <begin position="30"/>
        <end position="1729"/>
    </location>
</feature>
<comment type="caution">
    <text evidence="11">The sequence shown here is derived from an EMBL/GenBank/DDBJ whole genome shotgun (WGS) entry which is preliminary data.</text>
</comment>
<keyword evidence="6" id="KW-0472">Membrane</keyword>
<dbReference type="PATRIC" id="fig|1666911.3.peg.4484"/>
<dbReference type="PANTHER" id="PTHR11319">
    <property type="entry name" value="G PROTEIN-COUPLED RECEPTOR-RELATED"/>
    <property type="match status" value="1"/>
</dbReference>
<dbReference type="InterPro" id="IPR006626">
    <property type="entry name" value="PbH1"/>
</dbReference>
<dbReference type="InterPro" id="IPR024983">
    <property type="entry name" value="CHAT_dom"/>
</dbReference>